<dbReference type="Proteomes" id="UP000006039">
    <property type="component" value="Unassembled WGS sequence"/>
</dbReference>
<evidence type="ECO:0000313" key="4">
    <source>
        <dbReference type="Proteomes" id="UP000006039"/>
    </source>
</evidence>
<dbReference type="PANTHER" id="PTHR38887">
    <property type="entry name" value="CHROMOSOME 21, WHOLE GENOME SHOTGUN SEQUENCE"/>
    <property type="match status" value="1"/>
</dbReference>
<evidence type="ECO:0000256" key="1">
    <source>
        <dbReference type="SAM" id="Coils"/>
    </source>
</evidence>
<feature type="coiled-coil region" evidence="1">
    <location>
        <begin position="155"/>
        <end position="191"/>
    </location>
</feature>
<reference evidence="2" key="3">
    <citation type="submission" date="2010-09" db="EMBL/GenBank/DDBJ databases">
        <title>Annotation of Gaeumannomyces graminis var. tritici R3-111a-1.</title>
        <authorList>
            <consortium name="The Broad Institute Genome Sequencing Platform"/>
            <person name="Ma L.-J."/>
            <person name="Dead R."/>
            <person name="Young S.K."/>
            <person name="Zeng Q."/>
            <person name="Gargeya S."/>
            <person name="Fitzgerald M."/>
            <person name="Haas B."/>
            <person name="Abouelleil A."/>
            <person name="Alvarado L."/>
            <person name="Arachchi H.M."/>
            <person name="Berlin A."/>
            <person name="Brown A."/>
            <person name="Chapman S.B."/>
            <person name="Chen Z."/>
            <person name="Dunbar C."/>
            <person name="Freedman E."/>
            <person name="Gearin G."/>
            <person name="Gellesch M."/>
            <person name="Goldberg J."/>
            <person name="Griggs A."/>
            <person name="Gujja S."/>
            <person name="Heiman D."/>
            <person name="Howarth C."/>
            <person name="Larson L."/>
            <person name="Lui A."/>
            <person name="MacDonald P.J.P."/>
            <person name="Mehta T."/>
            <person name="Montmayeur A."/>
            <person name="Murphy C."/>
            <person name="Neiman D."/>
            <person name="Pearson M."/>
            <person name="Priest M."/>
            <person name="Roberts A."/>
            <person name="Saif S."/>
            <person name="Shea T."/>
            <person name="Shenoy N."/>
            <person name="Sisk P."/>
            <person name="Stolte C."/>
            <person name="Sykes S."/>
            <person name="Yandava C."/>
            <person name="Wortman J."/>
            <person name="Nusbaum C."/>
            <person name="Birren B."/>
        </authorList>
    </citation>
    <scope>NUCLEOTIDE SEQUENCE</scope>
    <source>
        <strain evidence="2">R3-111a-1</strain>
    </source>
</reference>
<dbReference type="EnsemblFungi" id="EJT82481">
    <property type="protein sequence ID" value="EJT82481"/>
    <property type="gene ID" value="GGTG_02454"/>
</dbReference>
<dbReference type="VEuPathDB" id="FungiDB:GGTG_02454"/>
<dbReference type="EMBL" id="GL385395">
    <property type="protein sequence ID" value="EJT82481.1"/>
    <property type="molecule type" value="Genomic_DNA"/>
</dbReference>
<keyword evidence="4" id="KW-1185">Reference proteome</keyword>
<dbReference type="RefSeq" id="XP_009218490.1">
    <property type="nucleotide sequence ID" value="XM_009220226.1"/>
</dbReference>
<reference evidence="4" key="1">
    <citation type="submission" date="2010-07" db="EMBL/GenBank/DDBJ databases">
        <title>The genome sequence of Gaeumannomyces graminis var. tritici strain R3-111a-1.</title>
        <authorList>
            <consortium name="The Broad Institute Genome Sequencing Platform"/>
            <person name="Ma L.-J."/>
            <person name="Dead R."/>
            <person name="Young S."/>
            <person name="Zeng Q."/>
            <person name="Koehrsen M."/>
            <person name="Alvarado L."/>
            <person name="Berlin A."/>
            <person name="Chapman S.B."/>
            <person name="Chen Z."/>
            <person name="Freedman E."/>
            <person name="Gellesch M."/>
            <person name="Goldberg J."/>
            <person name="Griggs A."/>
            <person name="Gujja S."/>
            <person name="Heilman E.R."/>
            <person name="Heiman D."/>
            <person name="Hepburn T."/>
            <person name="Howarth C."/>
            <person name="Jen D."/>
            <person name="Larson L."/>
            <person name="Mehta T."/>
            <person name="Neiman D."/>
            <person name="Pearson M."/>
            <person name="Roberts A."/>
            <person name="Saif S."/>
            <person name="Shea T."/>
            <person name="Shenoy N."/>
            <person name="Sisk P."/>
            <person name="Stolte C."/>
            <person name="Sykes S."/>
            <person name="Walk T."/>
            <person name="White J."/>
            <person name="Yandava C."/>
            <person name="Haas B."/>
            <person name="Nusbaum C."/>
            <person name="Birren B."/>
        </authorList>
    </citation>
    <scope>NUCLEOTIDE SEQUENCE [LARGE SCALE GENOMIC DNA]</scope>
    <source>
        <strain evidence="4">R3-111a-1</strain>
    </source>
</reference>
<evidence type="ECO:0000313" key="3">
    <source>
        <dbReference type="EnsemblFungi" id="EJT82481"/>
    </source>
</evidence>
<dbReference type="PANTHER" id="PTHR38887:SF1">
    <property type="entry name" value="RAS MODIFICATION PROTEIN ERF4"/>
    <property type="match status" value="1"/>
</dbReference>
<protein>
    <submittedName>
        <fullName evidence="2 3">Uncharacterized protein</fullName>
    </submittedName>
</protein>
<reference evidence="3" key="5">
    <citation type="submission" date="2018-04" db="UniProtKB">
        <authorList>
            <consortium name="EnsemblFungi"/>
        </authorList>
    </citation>
    <scope>IDENTIFICATION</scope>
    <source>
        <strain evidence="3">R3-111a-1</strain>
    </source>
</reference>
<gene>
    <name evidence="3" type="primary">20342912</name>
    <name evidence="2" type="ORF">GGTG_02454</name>
</gene>
<dbReference type="InterPro" id="IPR053221">
    <property type="entry name" value="Burnettramic_acid_biosynth"/>
</dbReference>
<reference evidence="3" key="4">
    <citation type="journal article" date="2015" name="G3 (Bethesda)">
        <title>Genome sequences of three phytopathogenic species of the Magnaporthaceae family of fungi.</title>
        <authorList>
            <person name="Okagaki L.H."/>
            <person name="Nunes C.C."/>
            <person name="Sailsbery J."/>
            <person name="Clay B."/>
            <person name="Brown D."/>
            <person name="John T."/>
            <person name="Oh Y."/>
            <person name="Young N."/>
            <person name="Fitzgerald M."/>
            <person name="Haas B.J."/>
            <person name="Zeng Q."/>
            <person name="Young S."/>
            <person name="Adiconis X."/>
            <person name="Fan L."/>
            <person name="Levin J.Z."/>
            <person name="Mitchell T.K."/>
            <person name="Okubara P.A."/>
            <person name="Farman M.L."/>
            <person name="Kohn L.M."/>
            <person name="Birren B."/>
            <person name="Ma L.-J."/>
            <person name="Dean R.A."/>
        </authorList>
    </citation>
    <scope>NUCLEOTIDE SEQUENCE</scope>
    <source>
        <strain evidence="3">R3-111a-1</strain>
    </source>
</reference>
<proteinExistence type="predicted"/>
<dbReference type="eggNOG" id="ENOG502S0G3">
    <property type="taxonomic scope" value="Eukaryota"/>
</dbReference>
<evidence type="ECO:0000313" key="2">
    <source>
        <dbReference type="EMBL" id="EJT82481.1"/>
    </source>
</evidence>
<name>J3NMF0_GAET3</name>
<accession>J3NMF0</accession>
<keyword evidence="1" id="KW-0175">Coiled coil</keyword>
<dbReference type="AlphaFoldDB" id="J3NMF0"/>
<reference evidence="2" key="2">
    <citation type="submission" date="2010-07" db="EMBL/GenBank/DDBJ databases">
        <authorList>
            <consortium name="The Broad Institute Genome Sequencing Platform"/>
            <consortium name="Broad Institute Genome Sequencing Center for Infectious Disease"/>
            <person name="Ma L.-J."/>
            <person name="Dead R."/>
            <person name="Young S."/>
            <person name="Zeng Q."/>
            <person name="Koehrsen M."/>
            <person name="Alvarado L."/>
            <person name="Berlin A."/>
            <person name="Chapman S.B."/>
            <person name="Chen Z."/>
            <person name="Freedman E."/>
            <person name="Gellesch M."/>
            <person name="Goldberg J."/>
            <person name="Griggs A."/>
            <person name="Gujja S."/>
            <person name="Heilman E.R."/>
            <person name="Heiman D."/>
            <person name="Hepburn T."/>
            <person name="Howarth C."/>
            <person name="Jen D."/>
            <person name="Larson L."/>
            <person name="Mehta T."/>
            <person name="Neiman D."/>
            <person name="Pearson M."/>
            <person name="Roberts A."/>
            <person name="Saif S."/>
            <person name="Shea T."/>
            <person name="Shenoy N."/>
            <person name="Sisk P."/>
            <person name="Stolte C."/>
            <person name="Sykes S."/>
            <person name="Walk T."/>
            <person name="White J."/>
            <person name="Yandava C."/>
            <person name="Haas B."/>
            <person name="Nusbaum C."/>
            <person name="Birren B."/>
        </authorList>
    </citation>
    <scope>NUCLEOTIDE SEQUENCE</scope>
    <source>
        <strain evidence="2">R3-111a-1</strain>
    </source>
</reference>
<sequence length="301" mass="31842">MVITWQPDTPEVHPTVDLNTATTVSKPPKDTSNSFASRFKACSGTTVGDFKLPKVAPLVFPPEAEPDLDFAGDGSGGDADGGGVKGKFKKAKASYDDYVDRREQATWAAENPDNLLATQTQATFRSKYSDPNHPASIDPLGSYLTNGLTDRVHLHSRARTEAAQLQARNAAADAQERSKAAQAQAQKAVAEAKARDDAALVQAMQARARAGYTSPPLPRAAAAATPQYGGAVVPGAGRGVAAPVIPPVQLNALSQALVDGSQKLVETQNRYIAAGTKALQDVMRRDMTYLMVVNLSDGEQQ</sequence>
<dbReference type="OrthoDB" id="3433125at2759"/>
<dbReference type="HOGENOM" id="CLU_924499_0_0_1"/>
<dbReference type="GeneID" id="20342912"/>
<organism evidence="2">
    <name type="scientific">Gaeumannomyces tritici (strain R3-111a-1)</name>
    <name type="common">Wheat and barley take-all root rot fungus</name>
    <name type="synonym">Gaeumannomyces graminis var. tritici</name>
    <dbReference type="NCBI Taxonomy" id="644352"/>
    <lineage>
        <taxon>Eukaryota</taxon>
        <taxon>Fungi</taxon>
        <taxon>Dikarya</taxon>
        <taxon>Ascomycota</taxon>
        <taxon>Pezizomycotina</taxon>
        <taxon>Sordariomycetes</taxon>
        <taxon>Sordariomycetidae</taxon>
        <taxon>Magnaporthales</taxon>
        <taxon>Magnaporthaceae</taxon>
        <taxon>Gaeumannomyces</taxon>
    </lineage>
</organism>